<name>A0A8S5V9L8_9CAUD</name>
<dbReference type="EMBL" id="BK016226">
    <property type="protein sequence ID" value="DAG03303.1"/>
    <property type="molecule type" value="Genomic_DNA"/>
</dbReference>
<reference evidence="1" key="1">
    <citation type="journal article" date="2021" name="Proc. Natl. Acad. Sci. U.S.A.">
        <title>A Catalog of Tens of Thousands of Viruses from Human Metagenomes Reveals Hidden Associations with Chronic Diseases.</title>
        <authorList>
            <person name="Tisza M.J."/>
            <person name="Buck C.B."/>
        </authorList>
    </citation>
    <scope>NUCLEOTIDE SEQUENCE</scope>
    <source>
        <strain evidence="1">Ct2D011</strain>
    </source>
</reference>
<proteinExistence type="predicted"/>
<evidence type="ECO:0000313" key="1">
    <source>
        <dbReference type="EMBL" id="DAG03303.1"/>
    </source>
</evidence>
<protein>
    <submittedName>
        <fullName evidence="1">Uncharacterized protein</fullName>
    </submittedName>
</protein>
<sequence length="30" mass="3786">MGRPPQKYFRQRCFHHEKSSYRNAERPICY</sequence>
<organism evidence="1">
    <name type="scientific">Siphoviridae sp. ct2D011</name>
    <dbReference type="NCBI Taxonomy" id="2825314"/>
    <lineage>
        <taxon>Viruses</taxon>
        <taxon>Duplodnaviria</taxon>
        <taxon>Heunggongvirae</taxon>
        <taxon>Uroviricota</taxon>
        <taxon>Caudoviricetes</taxon>
    </lineage>
</organism>
<accession>A0A8S5V9L8</accession>